<dbReference type="GO" id="GO:0016740">
    <property type="term" value="F:transferase activity"/>
    <property type="evidence" value="ECO:0007669"/>
    <property type="project" value="UniProtKB-KW"/>
</dbReference>
<gene>
    <name evidence="1" type="ORF">SAMN04488095_3517</name>
</gene>
<organism evidence="1 2">
    <name type="scientific">Jannaschia pohangensis</name>
    <dbReference type="NCBI Taxonomy" id="390807"/>
    <lineage>
        <taxon>Bacteria</taxon>
        <taxon>Pseudomonadati</taxon>
        <taxon>Pseudomonadota</taxon>
        <taxon>Alphaproteobacteria</taxon>
        <taxon>Rhodobacterales</taxon>
        <taxon>Roseobacteraceae</taxon>
        <taxon>Jannaschia</taxon>
    </lineage>
</organism>
<dbReference type="InterPro" id="IPR051159">
    <property type="entry name" value="Hexapeptide_acetyltransf"/>
</dbReference>
<keyword evidence="1" id="KW-0808">Transferase</keyword>
<evidence type="ECO:0000313" key="2">
    <source>
        <dbReference type="Proteomes" id="UP000199110"/>
    </source>
</evidence>
<dbReference type="SUPFAM" id="SSF51161">
    <property type="entry name" value="Trimeric LpxA-like enzymes"/>
    <property type="match status" value="1"/>
</dbReference>
<keyword evidence="2" id="KW-1185">Reference proteome</keyword>
<dbReference type="AlphaFoldDB" id="A0A1I3TRM5"/>
<dbReference type="InterPro" id="IPR011004">
    <property type="entry name" value="Trimer_LpxA-like_sf"/>
</dbReference>
<sequence length="186" mass="19642">MVTDTATAPMAETMPGRALRALVRVLDLGVLLHPLRMLNYYGYAHVRPRRLIEMGRGVRIAPNVSFRHGARIALADGVQLGERVSLWAGKTTARVTIGARTTLGPDVFVTAADYGLAAGQRIVDQVMTERDVVIGADCWIGTKAVITAGVTLGDGCVVGAGSVVTRDVAPGAIVGGIPARVLRMRD</sequence>
<accession>A0A1I3TRM5</accession>
<reference evidence="1 2" key="1">
    <citation type="submission" date="2016-10" db="EMBL/GenBank/DDBJ databases">
        <authorList>
            <person name="de Groot N.N."/>
        </authorList>
    </citation>
    <scope>NUCLEOTIDE SEQUENCE [LARGE SCALE GENOMIC DNA]</scope>
    <source>
        <strain evidence="1 2">DSM 19073</strain>
    </source>
</reference>
<dbReference type="Pfam" id="PF00132">
    <property type="entry name" value="Hexapep"/>
    <property type="match status" value="1"/>
</dbReference>
<dbReference type="Gene3D" id="2.160.10.10">
    <property type="entry name" value="Hexapeptide repeat proteins"/>
    <property type="match status" value="1"/>
</dbReference>
<dbReference type="EMBL" id="FORA01000006">
    <property type="protein sequence ID" value="SFJ73918.1"/>
    <property type="molecule type" value="Genomic_DNA"/>
</dbReference>
<dbReference type="Proteomes" id="UP000199110">
    <property type="component" value="Unassembled WGS sequence"/>
</dbReference>
<dbReference type="STRING" id="390807.SAMN04488095_3517"/>
<evidence type="ECO:0000313" key="1">
    <source>
        <dbReference type="EMBL" id="SFJ73918.1"/>
    </source>
</evidence>
<dbReference type="PANTHER" id="PTHR23416">
    <property type="entry name" value="SIALIC ACID SYNTHASE-RELATED"/>
    <property type="match status" value="1"/>
</dbReference>
<dbReference type="CDD" id="cd04647">
    <property type="entry name" value="LbH_MAT_like"/>
    <property type="match status" value="1"/>
</dbReference>
<protein>
    <submittedName>
        <fullName evidence="1">Acetyltransferase (Isoleucine patch superfamily)</fullName>
    </submittedName>
</protein>
<name>A0A1I3TRM5_9RHOB</name>
<dbReference type="InterPro" id="IPR001451">
    <property type="entry name" value="Hexapep"/>
</dbReference>
<proteinExistence type="predicted"/>